<dbReference type="NCBIfam" id="TIGR00229">
    <property type="entry name" value="sensory_box"/>
    <property type="match status" value="1"/>
</dbReference>
<evidence type="ECO:0000313" key="2">
    <source>
        <dbReference type="EMBL" id="TAJ44560.1"/>
    </source>
</evidence>
<dbReference type="Gene3D" id="3.30.450.20">
    <property type="entry name" value="PAS domain"/>
    <property type="match status" value="1"/>
</dbReference>
<comment type="caution">
    <text evidence="2">The sequence shown here is derived from an EMBL/GenBank/DDBJ whole genome shotgun (WGS) entry which is preliminary data.</text>
</comment>
<dbReference type="CDD" id="cd00130">
    <property type="entry name" value="PAS"/>
    <property type="match status" value="1"/>
</dbReference>
<name>A0A483CNJ0_9EURY</name>
<feature type="domain" description="PAS" evidence="1">
    <location>
        <begin position="200"/>
        <end position="266"/>
    </location>
</feature>
<protein>
    <recommendedName>
        <fullName evidence="1">PAS domain-containing protein</fullName>
    </recommendedName>
</protein>
<dbReference type="OrthoDB" id="117117at2157"/>
<dbReference type="Pfam" id="PF10114">
    <property type="entry name" value="PocR"/>
    <property type="match status" value="1"/>
</dbReference>
<gene>
    <name evidence="2" type="ORF">CUJ86_04400</name>
</gene>
<dbReference type="InterPro" id="IPR035965">
    <property type="entry name" value="PAS-like_dom_sf"/>
</dbReference>
<sequence>MNNDMLIAGTENPSEYCGGARYLKTLLESIHSISGISCSFLTVEWAVSVAAGTPFFCTECCQYRQDTSGRSCRKPMKNTGMADEPVMFRCSAGFWHVAAPVLFDGCHRATLLAGPFLSAEGDDMRGSALPQADSSVPVSDPVVDVAKGVPVLRQEVARGVLALISSSAELLSMYATSNLRRMREAEERRTTEIRLHQSENLYRTIFEHSGTAMAIVRGDGSIIWANICFSNLFMIDQDALCGVSWTIFASPEEQVRLEQILRQQEDEPTFTVQNYETTLSSVEGREIRAILNVGMIPQSDRYVISLLDVTERRHLEEVRASAFDQIERNFTQLAVLNDQIRNPLAAIVGLAGMSESEDAGDILRHAMTINAIVTHLDERWLESETVRKYLRKHHHIET</sequence>
<accession>A0A483CNJ0</accession>
<dbReference type="SUPFAM" id="SSF55785">
    <property type="entry name" value="PYP-like sensor domain (PAS domain)"/>
    <property type="match status" value="1"/>
</dbReference>
<dbReference type="EMBL" id="PGCL01000002">
    <property type="protein sequence ID" value="TAJ44560.1"/>
    <property type="molecule type" value="Genomic_DNA"/>
</dbReference>
<evidence type="ECO:0000259" key="1">
    <source>
        <dbReference type="SMART" id="SM00091"/>
    </source>
</evidence>
<dbReference type="AlphaFoldDB" id="A0A483CNJ0"/>
<dbReference type="Pfam" id="PF13426">
    <property type="entry name" value="PAS_9"/>
    <property type="match status" value="1"/>
</dbReference>
<reference evidence="2 3" key="1">
    <citation type="submission" date="2017-11" db="EMBL/GenBank/DDBJ databases">
        <title>Isolation and Characterization of Methanofollis Species from Methane Seep Offshore SW Taiwan.</title>
        <authorList>
            <person name="Teng N.-H."/>
            <person name="Lai M.-C."/>
            <person name="Chen S.-C."/>
        </authorList>
    </citation>
    <scope>NUCLEOTIDE SEQUENCE [LARGE SCALE GENOMIC DNA]</scope>
    <source>
        <strain evidence="2 3">FWC-SCC2</strain>
    </source>
</reference>
<proteinExistence type="predicted"/>
<dbReference type="SMART" id="SM00091">
    <property type="entry name" value="PAS"/>
    <property type="match status" value="1"/>
</dbReference>
<dbReference type="InterPro" id="IPR000014">
    <property type="entry name" value="PAS"/>
</dbReference>
<evidence type="ECO:0000313" key="3">
    <source>
        <dbReference type="Proteomes" id="UP000292580"/>
    </source>
</evidence>
<dbReference type="InterPro" id="IPR018771">
    <property type="entry name" value="PocR_dom"/>
</dbReference>
<keyword evidence="3" id="KW-1185">Reference proteome</keyword>
<organism evidence="2 3">
    <name type="scientific">Methanofollis fontis</name>
    <dbReference type="NCBI Taxonomy" id="2052832"/>
    <lineage>
        <taxon>Archaea</taxon>
        <taxon>Methanobacteriati</taxon>
        <taxon>Methanobacteriota</taxon>
        <taxon>Stenosarchaea group</taxon>
        <taxon>Methanomicrobia</taxon>
        <taxon>Methanomicrobiales</taxon>
        <taxon>Methanomicrobiaceae</taxon>
        <taxon>Methanofollis</taxon>
    </lineage>
</organism>
<dbReference type="Proteomes" id="UP000292580">
    <property type="component" value="Unassembled WGS sequence"/>
</dbReference>